<dbReference type="InterPro" id="IPR006385">
    <property type="entry name" value="HAD_hydro_SerB1"/>
</dbReference>
<dbReference type="PANTHER" id="PTHR43344:SF13">
    <property type="entry name" value="PHOSPHATASE RV3661-RELATED"/>
    <property type="match status" value="1"/>
</dbReference>
<dbReference type="GO" id="GO:0016787">
    <property type="term" value="F:hydrolase activity"/>
    <property type="evidence" value="ECO:0007669"/>
    <property type="project" value="UniProtKB-KW"/>
</dbReference>
<accession>A0ABT2FAY2</accession>
<dbReference type="PANTHER" id="PTHR43344">
    <property type="entry name" value="PHOSPHOSERINE PHOSPHATASE"/>
    <property type="match status" value="1"/>
</dbReference>
<dbReference type="InterPro" id="IPR036412">
    <property type="entry name" value="HAD-like_sf"/>
</dbReference>
<dbReference type="NCBIfam" id="TIGR01488">
    <property type="entry name" value="HAD-SF-IB"/>
    <property type="match status" value="1"/>
</dbReference>
<dbReference type="Pfam" id="PF12710">
    <property type="entry name" value="HAD"/>
    <property type="match status" value="1"/>
</dbReference>
<dbReference type="InterPro" id="IPR050582">
    <property type="entry name" value="HAD-like_SerB"/>
</dbReference>
<keyword evidence="5" id="KW-1185">Reference proteome</keyword>
<dbReference type="Gene3D" id="1.20.1440.100">
    <property type="entry name" value="SG protein - dephosphorylation function"/>
    <property type="match status" value="1"/>
</dbReference>
<reference evidence="4" key="2">
    <citation type="journal article" date="2023" name="Curr. Microbiol.">
        <title>Neisseria montereyensis sp. nov., Isolated from Oropharynx of California Sea Lion (Zalophus californianus): Genomic, Phylogenetic, and Phenotypic Study.</title>
        <authorList>
            <person name="Volokhov D.V."/>
            <person name="Zagorodnyaya T.A."/>
            <person name="Furtak V.A."/>
            <person name="Nattanmai G."/>
            <person name="Randall L."/>
            <person name="Jose S."/>
            <person name="Gao Y."/>
            <person name="Gulland F.M."/>
            <person name="Eisenberg T."/>
            <person name="Delmonte P."/>
            <person name="Blom J."/>
            <person name="Mitchell K.K."/>
        </authorList>
    </citation>
    <scope>NUCLEOTIDE SEQUENCE</scope>
    <source>
        <strain evidence="4">CSL10203-ORH2</strain>
    </source>
</reference>
<dbReference type="SUPFAM" id="SSF56784">
    <property type="entry name" value="HAD-like"/>
    <property type="match status" value="1"/>
</dbReference>
<keyword evidence="3" id="KW-0460">Magnesium</keyword>
<dbReference type="NCBIfam" id="TIGR01490">
    <property type="entry name" value="HAD-SF-IB-hyp1"/>
    <property type="match status" value="1"/>
</dbReference>
<dbReference type="InterPro" id="IPR023214">
    <property type="entry name" value="HAD_sf"/>
</dbReference>
<reference evidence="4" key="1">
    <citation type="submission" date="2022-08" db="EMBL/GenBank/DDBJ databases">
        <authorList>
            <person name="Volokhov D.V."/>
            <person name="Furtak V.A."/>
            <person name="Zagorodnyaya T.A."/>
        </authorList>
    </citation>
    <scope>NUCLEOTIDE SEQUENCE</scope>
    <source>
        <strain evidence="4">CSL10203-ORH2</strain>
    </source>
</reference>
<dbReference type="Gene3D" id="3.40.50.1000">
    <property type="entry name" value="HAD superfamily/HAD-like"/>
    <property type="match status" value="1"/>
</dbReference>
<proteinExistence type="predicted"/>
<protein>
    <submittedName>
        <fullName evidence="4">HAD-IB family hydrolase</fullName>
    </submittedName>
</protein>
<sequence length="222" mass="25454">MKNLAIFDLDNTLINTDSDHSWPQYLMEKGVVDVEHTRKQNDKFYHDYQNGCLDIDEFLKFHLEPLSRFNREELAAMHQEFTEKFISPHISPMAKMLVQSHRNAGDELLVISSTNEFIITPICHLFGIENIIGTQLETDADGNYTGNYIGTPSLKEGKITRLNEWLAARGETQASYGKIYFYSDSKNDLPLLRIVSDPVAVNPDEVLQQEAEEKGWPVLNFK</sequence>
<evidence type="ECO:0000256" key="3">
    <source>
        <dbReference type="ARBA" id="ARBA00022842"/>
    </source>
</evidence>
<keyword evidence="1" id="KW-0479">Metal-binding</keyword>
<evidence type="ECO:0000256" key="2">
    <source>
        <dbReference type="ARBA" id="ARBA00022801"/>
    </source>
</evidence>
<dbReference type="EMBL" id="JANUXW010000001">
    <property type="protein sequence ID" value="MCS4533120.1"/>
    <property type="molecule type" value="Genomic_DNA"/>
</dbReference>
<name>A0ABT2FAY2_9NEIS</name>
<dbReference type="Proteomes" id="UP001166947">
    <property type="component" value="Unassembled WGS sequence"/>
</dbReference>
<dbReference type="RefSeq" id="WP_259290924.1">
    <property type="nucleotide sequence ID" value="NZ_JANUXW010000001.1"/>
</dbReference>
<keyword evidence="2 4" id="KW-0378">Hydrolase</keyword>
<evidence type="ECO:0000256" key="1">
    <source>
        <dbReference type="ARBA" id="ARBA00022723"/>
    </source>
</evidence>
<gene>
    <name evidence="4" type="ORF">NXS09_02250</name>
</gene>
<evidence type="ECO:0000313" key="4">
    <source>
        <dbReference type="EMBL" id="MCS4533120.1"/>
    </source>
</evidence>
<evidence type="ECO:0000313" key="5">
    <source>
        <dbReference type="Proteomes" id="UP001166947"/>
    </source>
</evidence>
<comment type="caution">
    <text evidence="4">The sequence shown here is derived from an EMBL/GenBank/DDBJ whole genome shotgun (WGS) entry which is preliminary data.</text>
</comment>
<organism evidence="4 5">
    <name type="scientific">Neisseria montereyensis</name>
    <dbReference type="NCBI Taxonomy" id="2973938"/>
    <lineage>
        <taxon>Bacteria</taxon>
        <taxon>Pseudomonadati</taxon>
        <taxon>Pseudomonadota</taxon>
        <taxon>Betaproteobacteria</taxon>
        <taxon>Neisseriales</taxon>
        <taxon>Neisseriaceae</taxon>
        <taxon>Neisseria</taxon>
    </lineage>
</organism>
<dbReference type="CDD" id="cd02612">
    <property type="entry name" value="HAD_PGPPase"/>
    <property type="match status" value="1"/>
</dbReference>